<evidence type="ECO:0000256" key="12">
    <source>
        <dbReference type="ARBA" id="ARBA00023136"/>
    </source>
</evidence>
<evidence type="ECO:0000256" key="1">
    <source>
        <dbReference type="ARBA" id="ARBA00000900"/>
    </source>
</evidence>
<feature type="compositionally biased region" description="Polar residues" evidence="14">
    <location>
        <begin position="15"/>
        <end position="29"/>
    </location>
</feature>
<name>A0ABP0TUJ1_9BRYO</name>
<keyword evidence="5" id="KW-0808">Transferase</keyword>
<keyword evidence="6 15" id="KW-0812">Transmembrane</keyword>
<evidence type="ECO:0000256" key="13">
    <source>
        <dbReference type="PROSITE-ProRule" id="PRU00175"/>
    </source>
</evidence>
<dbReference type="SMART" id="SM00184">
    <property type="entry name" value="RING"/>
    <property type="match status" value="1"/>
</dbReference>
<keyword evidence="11 15" id="KW-1133">Transmembrane helix</keyword>
<gene>
    <name evidence="17" type="ORF">CSSPTR1EN2_LOCUS7846</name>
</gene>
<dbReference type="Proteomes" id="UP001497512">
    <property type="component" value="Chromosome 15"/>
</dbReference>
<comment type="pathway">
    <text evidence="3">Protein modification; protein ubiquitination.</text>
</comment>
<evidence type="ECO:0000256" key="11">
    <source>
        <dbReference type="ARBA" id="ARBA00022989"/>
    </source>
</evidence>
<protein>
    <recommendedName>
        <fullName evidence="4">RING-type E3 ubiquitin transferase</fullName>
        <ecNumber evidence="4">2.3.2.27</ecNumber>
    </recommendedName>
</protein>
<keyword evidence="8 13" id="KW-0863">Zinc-finger</keyword>
<evidence type="ECO:0000256" key="2">
    <source>
        <dbReference type="ARBA" id="ARBA00004167"/>
    </source>
</evidence>
<keyword evidence="12 15" id="KW-0472">Membrane</keyword>
<dbReference type="InterPro" id="IPR044600">
    <property type="entry name" value="ATL1/ATL16-like"/>
</dbReference>
<dbReference type="InterPro" id="IPR001841">
    <property type="entry name" value="Znf_RING"/>
</dbReference>
<accession>A0ABP0TUJ1</accession>
<feature type="domain" description="RING-type" evidence="16">
    <location>
        <begin position="136"/>
        <end position="178"/>
    </location>
</feature>
<dbReference type="PANTHER" id="PTHR46913:SF1">
    <property type="entry name" value="RING-H2 FINGER PROTEIN ATL16"/>
    <property type="match status" value="1"/>
</dbReference>
<feature type="region of interest" description="Disordered" evidence="14">
    <location>
        <begin position="436"/>
        <end position="467"/>
    </location>
</feature>
<keyword evidence="10" id="KW-0862">Zinc</keyword>
<sequence>MNTSPSSVPMMSSPAQAANNSSYTNSVDPSSSTFNPSMAVIIVVLVGALLFLAFFSIYVRRCAMAGAQDPSAGVENGRPAHSAVSLRTKGLEKSVVESLPVVHFKDLNFQDKMDHDKKTEDGGDGENEEVDAHRECAVCLSEFEAEDSLRLLPKCKHIFHLECIDVWFQSHSTCPLCRATIIQEDDHGQQVHDDERERHRSIVIHEEHEHEGEESEEAHEAALQSPHDFVVTIDRGDAGEESARETLGLQQPAVLLLARTRSGISATEGTSGSVGPSISQADQRDSARLALFRNAHSFKKAARGVVAHERAGMSPGPRLESRTSSKSWRKTPTPIIEPMRRSTSLDSDGKYMKDLFSNNNQVSKLVSQHSLPAAMKLATNLPTTPKSGSRRTGSGLEFFRTGSGGLNSLEKARLTGSQSIRSNSENWVSIQLDTQPESLGDASSKSKPVQQLGMNESPRGTETGRSARWSFLNLRNALSSRRSASELALDTEQLPS</sequence>
<feature type="transmembrane region" description="Helical" evidence="15">
    <location>
        <begin position="38"/>
        <end position="59"/>
    </location>
</feature>
<keyword evidence="18" id="KW-1185">Reference proteome</keyword>
<evidence type="ECO:0000259" key="16">
    <source>
        <dbReference type="PROSITE" id="PS50089"/>
    </source>
</evidence>
<organism evidence="17 18">
    <name type="scientific">Sphagnum troendelagicum</name>
    <dbReference type="NCBI Taxonomy" id="128251"/>
    <lineage>
        <taxon>Eukaryota</taxon>
        <taxon>Viridiplantae</taxon>
        <taxon>Streptophyta</taxon>
        <taxon>Embryophyta</taxon>
        <taxon>Bryophyta</taxon>
        <taxon>Sphagnophytina</taxon>
        <taxon>Sphagnopsida</taxon>
        <taxon>Sphagnales</taxon>
        <taxon>Sphagnaceae</taxon>
        <taxon>Sphagnum</taxon>
    </lineage>
</organism>
<evidence type="ECO:0000256" key="10">
    <source>
        <dbReference type="ARBA" id="ARBA00022833"/>
    </source>
</evidence>
<evidence type="ECO:0000256" key="9">
    <source>
        <dbReference type="ARBA" id="ARBA00022786"/>
    </source>
</evidence>
<feature type="region of interest" description="Disordered" evidence="14">
    <location>
        <begin position="310"/>
        <end position="332"/>
    </location>
</feature>
<evidence type="ECO:0000256" key="6">
    <source>
        <dbReference type="ARBA" id="ARBA00022692"/>
    </source>
</evidence>
<feature type="compositionally biased region" description="Low complexity" evidence="14">
    <location>
        <begin position="1"/>
        <end position="14"/>
    </location>
</feature>
<dbReference type="InterPro" id="IPR013083">
    <property type="entry name" value="Znf_RING/FYVE/PHD"/>
</dbReference>
<evidence type="ECO:0000256" key="4">
    <source>
        <dbReference type="ARBA" id="ARBA00012483"/>
    </source>
</evidence>
<evidence type="ECO:0000256" key="14">
    <source>
        <dbReference type="SAM" id="MobiDB-lite"/>
    </source>
</evidence>
<evidence type="ECO:0000256" key="8">
    <source>
        <dbReference type="ARBA" id="ARBA00022771"/>
    </source>
</evidence>
<comment type="subcellular location">
    <subcellularLocation>
        <location evidence="2">Membrane</location>
        <topology evidence="2">Single-pass membrane protein</topology>
    </subcellularLocation>
</comment>
<proteinExistence type="predicted"/>
<dbReference type="SUPFAM" id="SSF57850">
    <property type="entry name" value="RING/U-box"/>
    <property type="match status" value="1"/>
</dbReference>
<feature type="region of interest" description="Disordered" evidence="14">
    <location>
        <begin position="1"/>
        <end position="29"/>
    </location>
</feature>
<comment type="catalytic activity">
    <reaction evidence="1">
        <text>S-ubiquitinyl-[E2 ubiquitin-conjugating enzyme]-L-cysteine + [acceptor protein]-L-lysine = [E2 ubiquitin-conjugating enzyme]-L-cysteine + N(6)-ubiquitinyl-[acceptor protein]-L-lysine.</text>
        <dbReference type="EC" id="2.3.2.27"/>
    </reaction>
</comment>
<evidence type="ECO:0000256" key="15">
    <source>
        <dbReference type="SAM" id="Phobius"/>
    </source>
</evidence>
<evidence type="ECO:0000256" key="3">
    <source>
        <dbReference type="ARBA" id="ARBA00004906"/>
    </source>
</evidence>
<dbReference type="PROSITE" id="PS50089">
    <property type="entry name" value="ZF_RING_2"/>
    <property type="match status" value="1"/>
</dbReference>
<dbReference type="CDD" id="cd16461">
    <property type="entry name" value="RING-H2_EL5-like"/>
    <property type="match status" value="1"/>
</dbReference>
<evidence type="ECO:0000256" key="5">
    <source>
        <dbReference type="ARBA" id="ARBA00022679"/>
    </source>
</evidence>
<evidence type="ECO:0000256" key="7">
    <source>
        <dbReference type="ARBA" id="ARBA00022723"/>
    </source>
</evidence>
<evidence type="ECO:0000313" key="18">
    <source>
        <dbReference type="Proteomes" id="UP001497512"/>
    </source>
</evidence>
<reference evidence="17" key="1">
    <citation type="submission" date="2024-02" db="EMBL/GenBank/DDBJ databases">
        <authorList>
            <consortium name="ELIXIR-Norway"/>
            <consortium name="Elixir Norway"/>
        </authorList>
    </citation>
    <scope>NUCLEOTIDE SEQUENCE</scope>
</reference>
<keyword evidence="9" id="KW-0833">Ubl conjugation pathway</keyword>
<dbReference type="Gene3D" id="3.30.40.10">
    <property type="entry name" value="Zinc/RING finger domain, C3HC4 (zinc finger)"/>
    <property type="match status" value="1"/>
</dbReference>
<feature type="compositionally biased region" description="Polar residues" evidence="14">
    <location>
        <begin position="436"/>
        <end position="464"/>
    </location>
</feature>
<dbReference type="Pfam" id="PF13639">
    <property type="entry name" value="zf-RING_2"/>
    <property type="match status" value="1"/>
</dbReference>
<dbReference type="PANTHER" id="PTHR46913">
    <property type="entry name" value="RING-H2 FINGER PROTEIN ATL16"/>
    <property type="match status" value="1"/>
</dbReference>
<dbReference type="EC" id="2.3.2.27" evidence="4"/>
<keyword evidence="7" id="KW-0479">Metal-binding</keyword>
<evidence type="ECO:0000313" key="17">
    <source>
        <dbReference type="EMBL" id="CAK9205434.1"/>
    </source>
</evidence>
<dbReference type="EMBL" id="OZ019907">
    <property type="protein sequence ID" value="CAK9205434.1"/>
    <property type="molecule type" value="Genomic_DNA"/>
</dbReference>